<name>A0AAN7B3P6_9PEZI</name>
<reference evidence="1" key="1">
    <citation type="journal article" date="2023" name="Mol. Phylogenet. Evol.">
        <title>Genome-scale phylogeny and comparative genomics of the fungal order Sordariales.</title>
        <authorList>
            <person name="Hensen N."/>
            <person name="Bonometti L."/>
            <person name="Westerberg I."/>
            <person name="Brannstrom I.O."/>
            <person name="Guillou S."/>
            <person name="Cros-Aarteil S."/>
            <person name="Calhoun S."/>
            <person name="Haridas S."/>
            <person name="Kuo A."/>
            <person name="Mondo S."/>
            <person name="Pangilinan J."/>
            <person name="Riley R."/>
            <person name="LaButti K."/>
            <person name="Andreopoulos B."/>
            <person name="Lipzen A."/>
            <person name="Chen C."/>
            <person name="Yan M."/>
            <person name="Daum C."/>
            <person name="Ng V."/>
            <person name="Clum A."/>
            <person name="Steindorff A."/>
            <person name="Ohm R.A."/>
            <person name="Martin F."/>
            <person name="Silar P."/>
            <person name="Natvig D.O."/>
            <person name="Lalanne C."/>
            <person name="Gautier V."/>
            <person name="Ament-Velasquez S.L."/>
            <person name="Kruys A."/>
            <person name="Hutchinson M.I."/>
            <person name="Powell A.J."/>
            <person name="Barry K."/>
            <person name="Miller A.N."/>
            <person name="Grigoriev I.V."/>
            <person name="Debuchy R."/>
            <person name="Gladieux P."/>
            <person name="Hiltunen Thoren M."/>
            <person name="Johannesson H."/>
        </authorList>
    </citation>
    <scope>NUCLEOTIDE SEQUENCE</scope>
    <source>
        <strain evidence="1">PSN293</strain>
    </source>
</reference>
<evidence type="ECO:0000313" key="2">
    <source>
        <dbReference type="Proteomes" id="UP001301769"/>
    </source>
</evidence>
<protein>
    <submittedName>
        <fullName evidence="1">Uncharacterized protein</fullName>
    </submittedName>
</protein>
<sequence length="92" mass="10353">YCVNDGNCNFWPSGSNACSTNYVRTWEGISSCTFSTGVTYSWNIVWNGYSKPSNSQVGTGNNGNNWKIYKDDQHIMFYDGNGNACRSIYYSI</sequence>
<feature type="non-terminal residue" evidence="1">
    <location>
        <position position="92"/>
    </location>
</feature>
<organism evidence="1 2">
    <name type="scientific">Rhypophila decipiens</name>
    <dbReference type="NCBI Taxonomy" id="261697"/>
    <lineage>
        <taxon>Eukaryota</taxon>
        <taxon>Fungi</taxon>
        <taxon>Dikarya</taxon>
        <taxon>Ascomycota</taxon>
        <taxon>Pezizomycotina</taxon>
        <taxon>Sordariomycetes</taxon>
        <taxon>Sordariomycetidae</taxon>
        <taxon>Sordariales</taxon>
        <taxon>Naviculisporaceae</taxon>
        <taxon>Rhypophila</taxon>
    </lineage>
</organism>
<feature type="non-terminal residue" evidence="1">
    <location>
        <position position="1"/>
    </location>
</feature>
<keyword evidence="2" id="KW-1185">Reference proteome</keyword>
<dbReference type="AlphaFoldDB" id="A0AAN7B3P6"/>
<dbReference type="Proteomes" id="UP001301769">
    <property type="component" value="Unassembled WGS sequence"/>
</dbReference>
<gene>
    <name evidence="1" type="ORF">QBC37DRAFT_255294</name>
</gene>
<evidence type="ECO:0000313" key="1">
    <source>
        <dbReference type="EMBL" id="KAK4207070.1"/>
    </source>
</evidence>
<reference evidence="1" key="2">
    <citation type="submission" date="2023-05" db="EMBL/GenBank/DDBJ databases">
        <authorList>
            <consortium name="Lawrence Berkeley National Laboratory"/>
            <person name="Steindorff A."/>
            <person name="Hensen N."/>
            <person name="Bonometti L."/>
            <person name="Westerberg I."/>
            <person name="Brannstrom I.O."/>
            <person name="Guillou S."/>
            <person name="Cros-Aarteil S."/>
            <person name="Calhoun S."/>
            <person name="Haridas S."/>
            <person name="Kuo A."/>
            <person name="Mondo S."/>
            <person name="Pangilinan J."/>
            <person name="Riley R."/>
            <person name="Labutti K."/>
            <person name="Andreopoulos B."/>
            <person name="Lipzen A."/>
            <person name="Chen C."/>
            <person name="Yanf M."/>
            <person name="Daum C."/>
            <person name="Ng V."/>
            <person name="Clum A."/>
            <person name="Ohm R."/>
            <person name="Martin F."/>
            <person name="Silar P."/>
            <person name="Natvig D."/>
            <person name="Lalanne C."/>
            <person name="Gautier V."/>
            <person name="Ament-Velasquez S.L."/>
            <person name="Kruys A."/>
            <person name="Hutchinson M.I."/>
            <person name="Powell A.J."/>
            <person name="Barry K."/>
            <person name="Miller A.N."/>
            <person name="Grigoriev I.V."/>
            <person name="Debuchy R."/>
            <person name="Gladieux P."/>
            <person name="Thoren M.H."/>
            <person name="Johannesson H."/>
        </authorList>
    </citation>
    <scope>NUCLEOTIDE SEQUENCE</scope>
    <source>
        <strain evidence="1">PSN293</strain>
    </source>
</reference>
<accession>A0AAN7B3P6</accession>
<dbReference type="EMBL" id="MU858322">
    <property type="protein sequence ID" value="KAK4207070.1"/>
    <property type="molecule type" value="Genomic_DNA"/>
</dbReference>
<proteinExistence type="predicted"/>
<comment type="caution">
    <text evidence="1">The sequence shown here is derived from an EMBL/GenBank/DDBJ whole genome shotgun (WGS) entry which is preliminary data.</text>
</comment>